<evidence type="ECO:0000256" key="1">
    <source>
        <dbReference type="SAM" id="MobiDB-lite"/>
    </source>
</evidence>
<evidence type="ECO:0000313" key="4">
    <source>
        <dbReference type="WBParaSite" id="NBR_0001686701-mRNA-1"/>
    </source>
</evidence>
<dbReference type="AlphaFoldDB" id="A0A0N4YIW1"/>
<accession>A0A0N4YIW1</accession>
<evidence type="ECO:0000313" key="2">
    <source>
        <dbReference type="EMBL" id="VDL80463.1"/>
    </source>
</evidence>
<dbReference type="WBParaSite" id="NBR_0001686701-mRNA-1">
    <property type="protein sequence ID" value="NBR_0001686701-mRNA-1"/>
    <property type="gene ID" value="NBR_0001686701"/>
</dbReference>
<gene>
    <name evidence="2" type="ORF">NBR_LOCUS16868</name>
</gene>
<reference evidence="4" key="1">
    <citation type="submission" date="2017-02" db="UniProtKB">
        <authorList>
            <consortium name="WormBaseParasite"/>
        </authorList>
    </citation>
    <scope>IDENTIFICATION</scope>
</reference>
<organism evidence="4">
    <name type="scientific">Nippostrongylus brasiliensis</name>
    <name type="common">Rat hookworm</name>
    <dbReference type="NCBI Taxonomy" id="27835"/>
    <lineage>
        <taxon>Eukaryota</taxon>
        <taxon>Metazoa</taxon>
        <taxon>Ecdysozoa</taxon>
        <taxon>Nematoda</taxon>
        <taxon>Chromadorea</taxon>
        <taxon>Rhabditida</taxon>
        <taxon>Rhabditina</taxon>
        <taxon>Rhabditomorpha</taxon>
        <taxon>Strongyloidea</taxon>
        <taxon>Heligmosomidae</taxon>
        <taxon>Nippostrongylus</taxon>
    </lineage>
</organism>
<feature type="region of interest" description="Disordered" evidence="1">
    <location>
        <begin position="335"/>
        <end position="366"/>
    </location>
</feature>
<proteinExistence type="predicted"/>
<name>A0A0N4YIW1_NIPBR</name>
<dbReference type="EMBL" id="UYSL01022435">
    <property type="protein sequence ID" value="VDL80463.1"/>
    <property type="molecule type" value="Genomic_DNA"/>
</dbReference>
<reference evidence="2 3" key="2">
    <citation type="submission" date="2018-11" db="EMBL/GenBank/DDBJ databases">
        <authorList>
            <consortium name="Pathogen Informatics"/>
        </authorList>
    </citation>
    <scope>NUCLEOTIDE SEQUENCE [LARGE SCALE GENOMIC DNA]</scope>
</reference>
<protein>
    <submittedName>
        <fullName evidence="4">HTH OST-type domain-containing protein</fullName>
    </submittedName>
</protein>
<evidence type="ECO:0000313" key="3">
    <source>
        <dbReference type="Proteomes" id="UP000271162"/>
    </source>
</evidence>
<feature type="compositionally biased region" description="Basic and acidic residues" evidence="1">
    <location>
        <begin position="354"/>
        <end position="366"/>
    </location>
</feature>
<keyword evidence="3" id="KW-1185">Reference proteome</keyword>
<sequence length="366" mass="40841">MSAVGIHRFSDHPTSAQALLEISSHIQEQGISFFTLNEECEPSTACSAHCIPSSSTNDDSCTGLCMTFRDISPNALSEQLDDDEQLPERYGPKARAVILRVGQFFDEMKSALGSSCEGTLFDTPILLTAAACGVPATVVMEAIKDKEQGCAFPTEQGPSMRTERMQRLAAMKRYGVEWGDQIRQCIRNRIESDAAVTIKDIHTDLKTAYPDFNLSVNILRRLVRGLGFSYTSQKGKRFIFERTEPSQSKFHQAQALANAIDEGECFERTKETWEVKGTMKKRGWVETSTDALRAAEGSAGAQEVGLEGTLVKRERKDEEQEDFLIFTEENCDAEFSDGFHSNKDTDEEDVYQGEELRADLLLPKEE</sequence>
<dbReference type="Proteomes" id="UP000271162">
    <property type="component" value="Unassembled WGS sequence"/>
</dbReference>